<protein>
    <submittedName>
        <fullName evidence="2">Uncharacterized protein</fullName>
    </submittedName>
</protein>
<gene>
    <name evidence="2" type="ORF">SG34_014615</name>
</gene>
<sequence>MITLPHKITAIYPTGLTQGQLPNGIDESTNLYLENDRESLPQGPFFRPLDNSLRDFSD</sequence>
<keyword evidence="3" id="KW-1185">Reference proteome</keyword>
<evidence type="ECO:0000256" key="1">
    <source>
        <dbReference type="SAM" id="MobiDB-lite"/>
    </source>
</evidence>
<dbReference type="KEGG" id="tvd:SG34_014615"/>
<reference evidence="2 3" key="2">
    <citation type="journal article" date="2022" name="Mar. Drugs">
        <title>Bioassay-Guided Fractionation Leads to the Detection of Cholic Acid Generated by the Rare Thalassomonas sp.</title>
        <authorList>
            <person name="Pheiffer F."/>
            <person name="Schneider Y.K."/>
            <person name="Hansen E.H."/>
            <person name="Andersen J.H."/>
            <person name="Isaksson J."/>
            <person name="Busche T."/>
            <person name="R C."/>
            <person name="Kalinowski J."/>
            <person name="Zyl L.V."/>
            <person name="Trindade M."/>
        </authorList>
    </citation>
    <scope>NUCLEOTIDE SEQUENCE [LARGE SCALE GENOMIC DNA]</scope>
    <source>
        <strain evidence="2 3">XOM25</strain>
    </source>
</reference>
<dbReference type="EMBL" id="CP059733">
    <property type="protein sequence ID" value="WDE08012.1"/>
    <property type="molecule type" value="Genomic_DNA"/>
</dbReference>
<dbReference type="Proteomes" id="UP000032352">
    <property type="component" value="Chromosome"/>
</dbReference>
<name>A0AAE9ZAQ9_9GAMM</name>
<organism evidence="2 3">
    <name type="scientific">Thalassomonas viridans</name>
    <dbReference type="NCBI Taxonomy" id="137584"/>
    <lineage>
        <taxon>Bacteria</taxon>
        <taxon>Pseudomonadati</taxon>
        <taxon>Pseudomonadota</taxon>
        <taxon>Gammaproteobacteria</taxon>
        <taxon>Alteromonadales</taxon>
        <taxon>Colwelliaceae</taxon>
        <taxon>Thalassomonas</taxon>
    </lineage>
</organism>
<accession>A0AAE9ZAQ9</accession>
<evidence type="ECO:0000313" key="3">
    <source>
        <dbReference type="Proteomes" id="UP000032352"/>
    </source>
</evidence>
<dbReference type="AlphaFoldDB" id="A0AAE9ZAQ9"/>
<evidence type="ECO:0000313" key="2">
    <source>
        <dbReference type="EMBL" id="WDE08012.1"/>
    </source>
</evidence>
<feature type="region of interest" description="Disordered" evidence="1">
    <location>
        <begin position="37"/>
        <end position="58"/>
    </location>
</feature>
<dbReference type="RefSeq" id="WP_161797968.1">
    <property type="nucleotide sequence ID" value="NZ_CP059733.1"/>
</dbReference>
<proteinExistence type="predicted"/>
<reference evidence="2 3" key="1">
    <citation type="journal article" date="2015" name="Genome Announc.">
        <title>Draft Genome Sequences of Marine Isolates of Thalassomonas viridans and Thalassomonas actiniarum.</title>
        <authorList>
            <person name="Olonade I."/>
            <person name="van Zyl L.J."/>
            <person name="Trindade M."/>
        </authorList>
    </citation>
    <scope>NUCLEOTIDE SEQUENCE [LARGE SCALE GENOMIC DNA]</scope>
    <source>
        <strain evidence="2 3">XOM25</strain>
    </source>
</reference>